<accession>A0A9J5WWN7</accession>
<organism evidence="1 2">
    <name type="scientific">Solanum commersonii</name>
    <name type="common">Commerson's wild potato</name>
    <name type="synonym">Commerson's nightshade</name>
    <dbReference type="NCBI Taxonomy" id="4109"/>
    <lineage>
        <taxon>Eukaryota</taxon>
        <taxon>Viridiplantae</taxon>
        <taxon>Streptophyta</taxon>
        <taxon>Embryophyta</taxon>
        <taxon>Tracheophyta</taxon>
        <taxon>Spermatophyta</taxon>
        <taxon>Magnoliopsida</taxon>
        <taxon>eudicotyledons</taxon>
        <taxon>Gunneridae</taxon>
        <taxon>Pentapetalae</taxon>
        <taxon>asterids</taxon>
        <taxon>lamiids</taxon>
        <taxon>Solanales</taxon>
        <taxon>Solanaceae</taxon>
        <taxon>Solanoideae</taxon>
        <taxon>Solaneae</taxon>
        <taxon>Solanum</taxon>
    </lineage>
</organism>
<dbReference type="EMBL" id="JACXVP010000010">
    <property type="protein sequence ID" value="KAG5580202.1"/>
    <property type="molecule type" value="Genomic_DNA"/>
</dbReference>
<dbReference type="Proteomes" id="UP000824120">
    <property type="component" value="Chromosome 10"/>
</dbReference>
<reference evidence="1 2" key="1">
    <citation type="submission" date="2020-09" db="EMBL/GenBank/DDBJ databases">
        <title>De no assembly of potato wild relative species, Solanum commersonii.</title>
        <authorList>
            <person name="Cho K."/>
        </authorList>
    </citation>
    <scope>NUCLEOTIDE SEQUENCE [LARGE SCALE GENOMIC DNA]</scope>
    <source>
        <strain evidence="1">LZ3.2</strain>
        <tissue evidence="1">Leaf</tissue>
    </source>
</reference>
<protein>
    <submittedName>
        <fullName evidence="1">Uncharacterized protein</fullName>
    </submittedName>
</protein>
<sequence length="102" mass="11283">MLMRFPQRTTLVNLSRTTYSSDLEDAFTSGNTEAYHMLEKLPEKYTNVDSLALLSGNDAEIATLDGLGTPQIGKAKSVESDLVRESSSITEVMCLMKIHIQL</sequence>
<keyword evidence="2" id="KW-1185">Reference proteome</keyword>
<comment type="caution">
    <text evidence="1">The sequence shown here is derived from an EMBL/GenBank/DDBJ whole genome shotgun (WGS) entry which is preliminary data.</text>
</comment>
<evidence type="ECO:0000313" key="2">
    <source>
        <dbReference type="Proteomes" id="UP000824120"/>
    </source>
</evidence>
<proteinExistence type="predicted"/>
<dbReference type="AlphaFoldDB" id="A0A9J5WWN7"/>
<name>A0A9J5WWN7_SOLCO</name>
<evidence type="ECO:0000313" key="1">
    <source>
        <dbReference type="EMBL" id="KAG5580202.1"/>
    </source>
</evidence>
<gene>
    <name evidence="1" type="ORF">H5410_050829</name>
</gene>